<feature type="coiled-coil region" evidence="1">
    <location>
        <begin position="20"/>
        <end position="77"/>
    </location>
</feature>
<dbReference type="AlphaFoldDB" id="A0A0C9WR07"/>
<protein>
    <submittedName>
        <fullName evidence="2">Uncharacterized protein</fullName>
    </submittedName>
</protein>
<reference evidence="3" key="2">
    <citation type="submission" date="2015-01" db="EMBL/GenBank/DDBJ databases">
        <title>Evolutionary Origins and Diversification of the Mycorrhizal Mutualists.</title>
        <authorList>
            <consortium name="DOE Joint Genome Institute"/>
            <consortium name="Mycorrhizal Genomics Consortium"/>
            <person name="Kohler A."/>
            <person name="Kuo A."/>
            <person name="Nagy L.G."/>
            <person name="Floudas D."/>
            <person name="Copeland A."/>
            <person name="Barry K.W."/>
            <person name="Cichocki N."/>
            <person name="Veneault-Fourrey C."/>
            <person name="LaButti K."/>
            <person name="Lindquist E.A."/>
            <person name="Lipzen A."/>
            <person name="Lundell T."/>
            <person name="Morin E."/>
            <person name="Murat C."/>
            <person name="Riley R."/>
            <person name="Ohm R."/>
            <person name="Sun H."/>
            <person name="Tunlid A."/>
            <person name="Henrissat B."/>
            <person name="Grigoriev I.V."/>
            <person name="Hibbett D.S."/>
            <person name="Martin F."/>
        </authorList>
    </citation>
    <scope>NUCLEOTIDE SEQUENCE [LARGE SCALE GENOMIC DNA]</scope>
    <source>
        <strain evidence="3">LaAM-08-1</strain>
    </source>
</reference>
<evidence type="ECO:0000256" key="1">
    <source>
        <dbReference type="SAM" id="Coils"/>
    </source>
</evidence>
<keyword evidence="1" id="KW-0175">Coiled coil</keyword>
<sequence>MGRDGDGALVQMRRQRVMERAAAEIRMERAREGVEAARAAAAEFELDAGRQGEARRRREAEEREARERLRVAAVEARRARDVNAAKPRAKRVRR</sequence>
<gene>
    <name evidence="2" type="ORF">K443DRAFT_678873</name>
</gene>
<name>A0A0C9WR07_9AGAR</name>
<dbReference type="EMBL" id="KN838617">
    <property type="protein sequence ID" value="KIK00850.1"/>
    <property type="molecule type" value="Genomic_DNA"/>
</dbReference>
<keyword evidence="3" id="KW-1185">Reference proteome</keyword>
<organism evidence="2 3">
    <name type="scientific">Laccaria amethystina LaAM-08-1</name>
    <dbReference type="NCBI Taxonomy" id="1095629"/>
    <lineage>
        <taxon>Eukaryota</taxon>
        <taxon>Fungi</taxon>
        <taxon>Dikarya</taxon>
        <taxon>Basidiomycota</taxon>
        <taxon>Agaricomycotina</taxon>
        <taxon>Agaricomycetes</taxon>
        <taxon>Agaricomycetidae</taxon>
        <taxon>Agaricales</taxon>
        <taxon>Agaricineae</taxon>
        <taxon>Hydnangiaceae</taxon>
        <taxon>Laccaria</taxon>
    </lineage>
</organism>
<dbReference type="Proteomes" id="UP000054477">
    <property type="component" value="Unassembled WGS sequence"/>
</dbReference>
<reference evidence="2 3" key="1">
    <citation type="submission" date="2014-04" db="EMBL/GenBank/DDBJ databases">
        <authorList>
            <consortium name="DOE Joint Genome Institute"/>
            <person name="Kuo A."/>
            <person name="Kohler A."/>
            <person name="Nagy L.G."/>
            <person name="Floudas D."/>
            <person name="Copeland A."/>
            <person name="Barry K.W."/>
            <person name="Cichocki N."/>
            <person name="Veneault-Fourrey C."/>
            <person name="LaButti K."/>
            <person name="Lindquist E.A."/>
            <person name="Lipzen A."/>
            <person name="Lundell T."/>
            <person name="Morin E."/>
            <person name="Murat C."/>
            <person name="Sun H."/>
            <person name="Tunlid A."/>
            <person name="Henrissat B."/>
            <person name="Grigoriev I.V."/>
            <person name="Hibbett D.S."/>
            <person name="Martin F."/>
            <person name="Nordberg H.P."/>
            <person name="Cantor M.N."/>
            <person name="Hua S.X."/>
        </authorList>
    </citation>
    <scope>NUCLEOTIDE SEQUENCE [LARGE SCALE GENOMIC DNA]</scope>
    <source>
        <strain evidence="2 3">LaAM-08-1</strain>
    </source>
</reference>
<evidence type="ECO:0000313" key="3">
    <source>
        <dbReference type="Proteomes" id="UP000054477"/>
    </source>
</evidence>
<evidence type="ECO:0000313" key="2">
    <source>
        <dbReference type="EMBL" id="KIK00850.1"/>
    </source>
</evidence>
<accession>A0A0C9WR07</accession>
<dbReference type="HOGENOM" id="CLU_2386540_0_0_1"/>
<proteinExistence type="predicted"/>